<evidence type="ECO:0000313" key="3">
    <source>
        <dbReference type="Proteomes" id="UP000320672"/>
    </source>
</evidence>
<protein>
    <recommendedName>
        <fullName evidence="4">Chromosome partition protein Smc</fullName>
    </recommendedName>
</protein>
<evidence type="ECO:0008006" key="4">
    <source>
        <dbReference type="Google" id="ProtNLM"/>
    </source>
</evidence>
<organism evidence="2 3">
    <name type="scientific">Roseimaritima multifibrata</name>
    <dbReference type="NCBI Taxonomy" id="1930274"/>
    <lineage>
        <taxon>Bacteria</taxon>
        <taxon>Pseudomonadati</taxon>
        <taxon>Planctomycetota</taxon>
        <taxon>Planctomycetia</taxon>
        <taxon>Pirellulales</taxon>
        <taxon>Pirellulaceae</taxon>
        <taxon>Roseimaritima</taxon>
    </lineage>
</organism>
<keyword evidence="1" id="KW-0175">Coiled coil</keyword>
<dbReference type="AlphaFoldDB" id="A0A517MAH7"/>
<reference evidence="2 3" key="1">
    <citation type="submission" date="2019-02" db="EMBL/GenBank/DDBJ databases">
        <title>Deep-cultivation of Planctomycetes and their phenomic and genomic characterization uncovers novel biology.</title>
        <authorList>
            <person name="Wiegand S."/>
            <person name="Jogler M."/>
            <person name="Boedeker C."/>
            <person name="Pinto D."/>
            <person name="Vollmers J."/>
            <person name="Rivas-Marin E."/>
            <person name="Kohn T."/>
            <person name="Peeters S.H."/>
            <person name="Heuer A."/>
            <person name="Rast P."/>
            <person name="Oberbeckmann S."/>
            <person name="Bunk B."/>
            <person name="Jeske O."/>
            <person name="Meyerdierks A."/>
            <person name="Storesund J.E."/>
            <person name="Kallscheuer N."/>
            <person name="Luecker S."/>
            <person name="Lage O.M."/>
            <person name="Pohl T."/>
            <person name="Merkel B.J."/>
            <person name="Hornburger P."/>
            <person name="Mueller R.-W."/>
            <person name="Bruemmer F."/>
            <person name="Labrenz M."/>
            <person name="Spormann A.M."/>
            <person name="Op den Camp H."/>
            <person name="Overmann J."/>
            <person name="Amann R."/>
            <person name="Jetten M.S.M."/>
            <person name="Mascher T."/>
            <person name="Medema M.H."/>
            <person name="Devos D.P."/>
            <person name="Kaster A.-K."/>
            <person name="Ovreas L."/>
            <person name="Rohde M."/>
            <person name="Galperin M.Y."/>
            <person name="Jogler C."/>
        </authorList>
    </citation>
    <scope>NUCLEOTIDE SEQUENCE [LARGE SCALE GENOMIC DNA]</scope>
    <source>
        <strain evidence="2 3">FF011L</strain>
    </source>
</reference>
<name>A0A517MAH7_9BACT</name>
<keyword evidence="3" id="KW-1185">Reference proteome</keyword>
<feature type="coiled-coil region" evidence="1">
    <location>
        <begin position="8"/>
        <end position="79"/>
    </location>
</feature>
<dbReference type="RefSeq" id="WP_145350075.1">
    <property type="nucleotide sequence ID" value="NZ_CP036262.1"/>
</dbReference>
<dbReference type="Proteomes" id="UP000320672">
    <property type="component" value="Chromosome"/>
</dbReference>
<sequence length="235" mass="26131">MNANLYTIDEERREAHRQELKRKLAETEVKKERLRELEDIAKRLDADSDAAAAEHSAAADELQSELDKLDEQHVDALLIGKTSTSKAMQRRGEILQALADLNTQLEIRCEANKRSKRPIAKQISAITMAVALTAADKSKLVDLASAKTRQARLLNSLQMKAAQIALAEAKRCVDINAHNLSLAEDHIRRRIPAAEDKSIATVKLGDWQFVHAACQAEIQRLTKNDEAIQAKALAE</sequence>
<dbReference type="KEGG" id="rml:FF011L_06280"/>
<proteinExistence type="predicted"/>
<dbReference type="EMBL" id="CP036262">
    <property type="protein sequence ID" value="QDS91892.1"/>
    <property type="molecule type" value="Genomic_DNA"/>
</dbReference>
<evidence type="ECO:0000313" key="2">
    <source>
        <dbReference type="EMBL" id="QDS91892.1"/>
    </source>
</evidence>
<evidence type="ECO:0000256" key="1">
    <source>
        <dbReference type="SAM" id="Coils"/>
    </source>
</evidence>
<accession>A0A517MAH7</accession>
<gene>
    <name evidence="2" type="ORF">FF011L_06280</name>
</gene>